<dbReference type="InterPro" id="IPR000067">
    <property type="entry name" value="FlgMring_FliF"/>
</dbReference>
<dbReference type="InterPro" id="IPR006182">
    <property type="entry name" value="FliF_N_dom"/>
</dbReference>
<evidence type="ECO:0000256" key="6">
    <source>
        <dbReference type="ARBA" id="ARBA00022989"/>
    </source>
</evidence>
<keyword evidence="4" id="KW-1003">Cell membrane</keyword>
<evidence type="ECO:0000313" key="15">
    <source>
        <dbReference type="EMBL" id="CDM68803.1"/>
    </source>
</evidence>
<dbReference type="GO" id="GO:0009431">
    <property type="term" value="C:bacterial-type flagellum basal body, MS ring"/>
    <property type="evidence" value="ECO:0007669"/>
    <property type="project" value="InterPro"/>
</dbReference>
<evidence type="ECO:0000256" key="5">
    <source>
        <dbReference type="ARBA" id="ARBA00022692"/>
    </source>
</evidence>
<keyword evidence="8 9" id="KW-0975">Bacterial flagellum</keyword>
<dbReference type="Pfam" id="PF08345">
    <property type="entry name" value="YscJ_FliF_C"/>
    <property type="match status" value="1"/>
</dbReference>
<evidence type="ECO:0000256" key="7">
    <source>
        <dbReference type="ARBA" id="ARBA00023136"/>
    </source>
</evidence>
<dbReference type="Proteomes" id="UP000019426">
    <property type="component" value="Chromosome M2/40_rep1"/>
</dbReference>
<keyword evidence="7 12" id="KW-0472">Membrane</keyword>
<evidence type="ECO:0000256" key="11">
    <source>
        <dbReference type="SAM" id="MobiDB-lite"/>
    </source>
</evidence>
<dbReference type="PANTHER" id="PTHR30046:SF0">
    <property type="entry name" value="FLAGELLAR M-RING PROTEIN"/>
    <property type="match status" value="1"/>
</dbReference>
<dbReference type="Pfam" id="PF01514">
    <property type="entry name" value="YscJ_FliF"/>
    <property type="match status" value="1"/>
</dbReference>
<keyword evidence="16" id="KW-1185">Reference proteome</keyword>
<evidence type="ECO:0000256" key="4">
    <source>
        <dbReference type="ARBA" id="ARBA00022475"/>
    </source>
</evidence>
<dbReference type="PIRSF" id="PIRSF004862">
    <property type="entry name" value="FliF"/>
    <property type="match status" value="1"/>
</dbReference>
<comment type="function">
    <text evidence="9">The M ring may be actively involved in energy transduction.</text>
</comment>
<dbReference type="AlphaFoldDB" id="W6RWR4"/>
<dbReference type="GO" id="GO:0071973">
    <property type="term" value="P:bacterial-type flagellum-dependent cell motility"/>
    <property type="evidence" value="ECO:0007669"/>
    <property type="project" value="InterPro"/>
</dbReference>
<dbReference type="KEGG" id="clt:CM240_1645"/>
<feature type="transmembrane region" description="Helical" evidence="12">
    <location>
        <begin position="431"/>
        <end position="451"/>
    </location>
</feature>
<gene>
    <name evidence="15" type="ORF">CM240_1645</name>
</gene>
<evidence type="ECO:0000256" key="1">
    <source>
        <dbReference type="ARBA" id="ARBA00004117"/>
    </source>
</evidence>
<evidence type="ECO:0000256" key="8">
    <source>
        <dbReference type="ARBA" id="ARBA00023143"/>
    </source>
</evidence>
<dbReference type="InterPro" id="IPR013556">
    <property type="entry name" value="Flag_M-ring_C"/>
</dbReference>
<comment type="subcellular location">
    <subcellularLocation>
        <location evidence="1 9">Bacterial flagellum basal body</location>
    </subcellularLocation>
    <subcellularLocation>
        <location evidence="2">Cell membrane</location>
        <topology evidence="2">Multi-pass membrane protein</topology>
    </subcellularLocation>
</comment>
<accession>W6RWR4</accession>
<dbReference type="GO" id="GO:0003774">
    <property type="term" value="F:cytoskeletal motor activity"/>
    <property type="evidence" value="ECO:0007669"/>
    <property type="project" value="InterPro"/>
</dbReference>
<dbReference type="RefSeq" id="WP_044038204.1">
    <property type="nucleotide sequence ID" value="NZ_HG917868.1"/>
</dbReference>
<dbReference type="PRINTS" id="PR01009">
    <property type="entry name" value="FLGMRINGFLIF"/>
</dbReference>
<dbReference type="eggNOG" id="COG1766">
    <property type="taxonomic scope" value="Bacteria"/>
</dbReference>
<dbReference type="Gene3D" id="3.30.300.30">
    <property type="match status" value="1"/>
</dbReference>
<evidence type="ECO:0000256" key="3">
    <source>
        <dbReference type="ARBA" id="ARBA00007971"/>
    </source>
</evidence>
<feature type="region of interest" description="Disordered" evidence="11">
    <location>
        <begin position="220"/>
        <end position="240"/>
    </location>
</feature>
<proteinExistence type="inferred from homology"/>
<feature type="domain" description="Flagellar M-ring C-terminal" evidence="14">
    <location>
        <begin position="258"/>
        <end position="395"/>
    </location>
</feature>
<feature type="compositionally biased region" description="Basic and acidic residues" evidence="11">
    <location>
        <begin position="287"/>
        <end position="296"/>
    </location>
</feature>
<feature type="transmembrane region" description="Helical" evidence="12">
    <location>
        <begin position="24"/>
        <end position="45"/>
    </location>
</feature>
<dbReference type="PATRIC" id="fig|1216932.3.peg.1638"/>
<organism evidence="15 16">
    <name type="scientific">Clostridium bornimense</name>
    <dbReference type="NCBI Taxonomy" id="1216932"/>
    <lineage>
        <taxon>Bacteria</taxon>
        <taxon>Bacillati</taxon>
        <taxon>Bacillota</taxon>
        <taxon>Clostridia</taxon>
        <taxon>Eubacteriales</taxon>
        <taxon>Clostridiaceae</taxon>
        <taxon>Clostridium</taxon>
    </lineage>
</organism>
<comment type="similarity">
    <text evidence="3 9">Belongs to the FliF family.</text>
</comment>
<reference evidence="15 16" key="1">
    <citation type="submission" date="2013-11" db="EMBL/GenBank/DDBJ databases">
        <title>Complete genome sequence of Clostridum sp. M2/40.</title>
        <authorList>
            <person name="Wibberg D."/>
            <person name="Puehler A."/>
            <person name="Schlueter A."/>
        </authorList>
    </citation>
    <scope>NUCLEOTIDE SEQUENCE [LARGE SCALE GENOMIC DNA]</scope>
    <source>
        <strain evidence="16">M2/40</strain>
    </source>
</reference>
<evidence type="ECO:0000256" key="2">
    <source>
        <dbReference type="ARBA" id="ARBA00004651"/>
    </source>
</evidence>
<protein>
    <recommendedName>
        <fullName evidence="9">Flagellar M-ring protein</fullName>
    </recommendedName>
</protein>
<keyword evidence="6 12" id="KW-1133">Transmembrane helix</keyword>
<sequence>MDKIKKLFGTFIDKFKALSVTKKVAYIILTLVFIGTIAVLSTYMFKTKYTTLFSNLDANDSKVIIESLDSKGVKYKVDNSSNSILVPEDQVGTLKLSLASELSNGSIGFEIFDESSQFGLTDSEFSVKYQRAVQGELERTIKNLEEVENVKVNLVMPEDSTFVKDPTNATAAVVVKLKSGESLEESQVRALVNLVSMSVKNLPTSNITIADTNGNLLTDGLYDENGNSSSSSSSSVEKQLEDKSKYEKYLEEKVQGQLEPVYGKSKVKVKVNVDMDFDTYTQNSVTTEKDPPKESEQITINKDNSEGGAVSQSPVDENMSNKIEDEVINDSSVTNYESITNYNTSGKTEENRVQAPGKVKNVYASVIIDTPSLGLVEKEDIQSVVNKTIGQSNAENTVVMGKEFDSETKELAAEALKEMEEAEAKEKREKIIRYSIIGAVVLVLLITLIIVMRKKKKNNEEVVMENENTLDAIIDDEIDETEVYKPVNFDEPNNKQVLENELKKYAQEKPDQVLEIIKSWISSDER</sequence>
<dbReference type="GO" id="GO:0005886">
    <property type="term" value="C:plasma membrane"/>
    <property type="evidence" value="ECO:0007669"/>
    <property type="project" value="UniProtKB-SubCell"/>
</dbReference>
<dbReference type="InterPro" id="IPR045851">
    <property type="entry name" value="AMP-bd_C_sf"/>
</dbReference>
<evidence type="ECO:0000256" key="10">
    <source>
        <dbReference type="SAM" id="Coils"/>
    </source>
</evidence>
<evidence type="ECO:0000259" key="13">
    <source>
        <dbReference type="Pfam" id="PF01514"/>
    </source>
</evidence>
<keyword evidence="5 12" id="KW-0812">Transmembrane</keyword>
<dbReference type="STRING" id="1216932.CM240_1645"/>
<evidence type="ECO:0000256" key="9">
    <source>
        <dbReference type="PIRNR" id="PIRNR004862"/>
    </source>
</evidence>
<evidence type="ECO:0000313" key="16">
    <source>
        <dbReference type="Proteomes" id="UP000019426"/>
    </source>
</evidence>
<evidence type="ECO:0000259" key="14">
    <source>
        <dbReference type="Pfam" id="PF08345"/>
    </source>
</evidence>
<feature type="domain" description="Flagellar M-ring N-terminal" evidence="13">
    <location>
        <begin position="46"/>
        <end position="218"/>
    </location>
</feature>
<name>W6RWR4_9CLOT</name>
<dbReference type="EMBL" id="HG917868">
    <property type="protein sequence ID" value="CDM68803.1"/>
    <property type="molecule type" value="Genomic_DNA"/>
</dbReference>
<dbReference type="HOGENOM" id="CLU_028108_2_0_9"/>
<dbReference type="PANTHER" id="PTHR30046">
    <property type="entry name" value="FLAGELLAR M-RING PROTEIN"/>
    <property type="match status" value="1"/>
</dbReference>
<dbReference type="InterPro" id="IPR043427">
    <property type="entry name" value="YscJ/FliF"/>
</dbReference>
<feature type="coiled-coil region" evidence="10">
    <location>
        <begin position="405"/>
        <end position="432"/>
    </location>
</feature>
<keyword evidence="10" id="KW-0175">Coiled coil</keyword>
<dbReference type="NCBIfam" id="TIGR00206">
    <property type="entry name" value="fliF"/>
    <property type="match status" value="1"/>
</dbReference>
<feature type="region of interest" description="Disordered" evidence="11">
    <location>
        <begin position="282"/>
        <end position="318"/>
    </location>
</feature>
<evidence type="ECO:0000256" key="12">
    <source>
        <dbReference type="SAM" id="Phobius"/>
    </source>
</evidence>